<dbReference type="PANTHER" id="PTHR22017">
    <property type="entry name" value="PHOTORECEPTOR CILIUM ACTIN REGULATOR"/>
    <property type="match status" value="1"/>
</dbReference>
<organism evidence="2 3">
    <name type="scientific">Pogona vitticeps</name>
    <name type="common">central bearded dragon</name>
    <dbReference type="NCBI Taxonomy" id="103695"/>
    <lineage>
        <taxon>Eukaryota</taxon>
        <taxon>Metazoa</taxon>
        <taxon>Chordata</taxon>
        <taxon>Craniata</taxon>
        <taxon>Vertebrata</taxon>
        <taxon>Euteleostomi</taxon>
        <taxon>Lepidosauria</taxon>
        <taxon>Squamata</taxon>
        <taxon>Bifurcata</taxon>
        <taxon>Unidentata</taxon>
        <taxon>Episquamata</taxon>
        <taxon>Toxicofera</taxon>
        <taxon>Iguania</taxon>
        <taxon>Acrodonta</taxon>
        <taxon>Agamidae</taxon>
        <taxon>Amphibolurinae</taxon>
        <taxon>Pogona</taxon>
    </lineage>
</organism>
<reference evidence="2" key="1">
    <citation type="submission" date="2025-05" db="UniProtKB">
        <authorList>
            <consortium name="RefSeq"/>
        </authorList>
    </citation>
    <scope>NUCLEOTIDE SEQUENCE [LARGE SCALE GENOMIC DNA]</scope>
</reference>
<dbReference type="RefSeq" id="XP_072847280.1">
    <property type="nucleotide sequence ID" value="XM_072991179.1"/>
</dbReference>
<reference evidence="3" key="2">
    <citation type="submission" date="2025-08" db="UniProtKB">
        <authorList>
            <consortium name="RefSeq"/>
        </authorList>
    </citation>
    <scope>IDENTIFICATION</scope>
</reference>
<feature type="compositionally biased region" description="Acidic residues" evidence="1">
    <location>
        <begin position="805"/>
        <end position="814"/>
    </location>
</feature>
<dbReference type="PANTHER" id="PTHR22017:SF0">
    <property type="entry name" value="PHOTORECEPTOR CILIUM ACTIN REGULATOR"/>
    <property type="match status" value="1"/>
</dbReference>
<feature type="region of interest" description="Disordered" evidence="1">
    <location>
        <begin position="954"/>
        <end position="1126"/>
    </location>
</feature>
<keyword evidence="2" id="KW-1185">Reference proteome</keyword>
<proteinExistence type="predicted"/>
<evidence type="ECO:0000256" key="1">
    <source>
        <dbReference type="SAM" id="MobiDB-lite"/>
    </source>
</evidence>
<evidence type="ECO:0000313" key="2">
    <source>
        <dbReference type="Proteomes" id="UP001652642"/>
    </source>
</evidence>
<name>A0ABM5FPE1_9SAUR</name>
<feature type="compositionally biased region" description="Polar residues" evidence="1">
    <location>
        <begin position="846"/>
        <end position="857"/>
    </location>
</feature>
<feature type="compositionally biased region" description="Basic and acidic residues" evidence="1">
    <location>
        <begin position="131"/>
        <end position="142"/>
    </location>
</feature>
<protein>
    <submittedName>
        <fullName evidence="3">Photoreceptor cilium actin regulator</fullName>
    </submittedName>
</protein>
<sequence>MGCTPSRSDIANHHVKHGVLPADLEREGFSLPLLIKSSSSYDTEEFCQEETQVKDNLLGNSSDEDKNVNFCSSFEDPSLPELDQEQKEVERTVSENEIAITELIESDKQKAEGSKIKNQDSCTSEKNSATLEDRNESSEKQNLKKGKKQKNSRQGKQGRHLKTKEKSTPPVVEKKVDFPDLLVKAHQNAYAYLNPNLSKYEVILCMANQATETQLIMQQMVSFLLFRFDEINHLLEEITNDGEDLLKEVGGHLAWPAGKGNSKEQPDLLQQLLQYTVNKMQVLNGTVASLTSYALQDSCSFLQSAGNNLEEKLKAKHAFDERLLRIIKLLEASAVGATHAQPEDMPLYSEDSGIGIDSESVKDLNFIDKHGMHADFDSCLHVHQSLNQSRTSEEKQWPCRSVFNTSRSHVCALEKQFKDIFYPPAHTKNLMPSSSEVILENTATNPYNQNIIKTPSLHPVHCGATHDDDCFKECASLNASSTNEDSDNSCSEEESDSVSLSAASDYKQKISNKRIDSPENEEIILKMKDAISGKIKFVPTKSGKKEWVEEDNGKGSLRPRTAARSQKSHVKQRRSRSEESLKSHGEDPTLLELQRTQKGLSKRLEMFYTLNGEKDALVSLNRKEPSDLQDFEHVTHRSSTNKLKASLAKNFNILPNQDKVPLFRQDQNAICQLPDERKGRKHITTAPCSVDLASRKENQPPGTQKLNRVDCAPPRKSVKKLIETFSPTDNLAKPSGLRTLGPIKCIRKFGLPSITPNLPLPRGLVPLNHKHRISPLGEINCRDFSLSRCRLGSADSPIPASGSEANEDSDEDGMENLPPPPPEMLIDTSSDSNVSSEGTERENKDSGTTPNTAKRNEYCTNKKSIQISARMKASLCSIDLLPSKNLSGPNLSANKATKNTEVDATAKKHSLELNSTHMPDCHEEILLASRRDQEMEEKTVDLHKQSHKIIPLQNLTEIPEDNGDNVGSKECPTPFALTQKRSSPDAFRKNENATGFIRRVSPARTPPASPPNEKRLPSPSQLHRHFKQASFSTTSRQPSPPSNSKVPSPPAERKVPSPPTQQNLSSPPMTRKQQSPPVRRKLSSPLAHRKEATPPPFSATPSPPASPSRLHKALQSKIDSGDEQQPASLKIVSNAGSIFCPVTASLFEAKPVMPTNSFTTGTLVSHPEAILATFVRRSSAQLEHYGNQQRKVSFSASIPQPFVRRSASDRRPGLQIPVPLFAASGSEPVLSQISTEDSYQLAGDSWNRTGFPDGKGAGKSFSYPELYVVGQGLHKD</sequence>
<feature type="compositionally biased region" description="Polar residues" evidence="1">
    <location>
        <begin position="119"/>
        <end position="130"/>
    </location>
</feature>
<feature type="compositionally biased region" description="Basic and acidic residues" evidence="1">
    <location>
        <begin position="544"/>
        <end position="553"/>
    </location>
</feature>
<dbReference type="Proteomes" id="UP001652642">
    <property type="component" value="Chromosome 1"/>
</dbReference>
<dbReference type="InterPro" id="IPR029352">
    <property type="entry name" value="PCARE"/>
</dbReference>
<feature type="compositionally biased region" description="Polar residues" evidence="1">
    <location>
        <begin position="1060"/>
        <end position="1076"/>
    </location>
</feature>
<feature type="region of interest" description="Disordered" evidence="1">
    <location>
        <begin position="104"/>
        <end position="170"/>
    </location>
</feature>
<feature type="compositionally biased region" description="Basic and acidic residues" evidence="1">
    <location>
        <begin position="105"/>
        <end position="118"/>
    </location>
</feature>
<feature type="compositionally biased region" description="Polar residues" evidence="1">
    <location>
        <begin position="827"/>
        <end position="837"/>
    </location>
</feature>
<accession>A0ABM5FPE1</accession>
<gene>
    <name evidence="3" type="primary">PCARE</name>
</gene>
<feature type="region of interest" description="Disordered" evidence="1">
    <location>
        <begin position="793"/>
        <end position="857"/>
    </location>
</feature>
<dbReference type="GeneID" id="110078702"/>
<feature type="compositionally biased region" description="Basic residues" evidence="1">
    <location>
        <begin position="143"/>
        <end position="163"/>
    </location>
</feature>
<evidence type="ECO:0000313" key="3">
    <source>
        <dbReference type="RefSeq" id="XP_072847280.1"/>
    </source>
</evidence>
<feature type="region of interest" description="Disordered" evidence="1">
    <location>
        <begin position="544"/>
        <end position="590"/>
    </location>
</feature>
<feature type="compositionally biased region" description="Pro residues" evidence="1">
    <location>
        <begin position="1093"/>
        <end position="1106"/>
    </location>
</feature>
<feature type="compositionally biased region" description="Basic and acidic residues" evidence="1">
    <location>
        <begin position="575"/>
        <end position="587"/>
    </location>
</feature>
<dbReference type="Pfam" id="PF15449">
    <property type="entry name" value="Retinal"/>
    <property type="match status" value="1"/>
</dbReference>
<feature type="compositionally biased region" description="Basic and acidic residues" evidence="1">
    <location>
        <begin position="982"/>
        <end position="991"/>
    </location>
</feature>